<evidence type="ECO:0000313" key="1">
    <source>
        <dbReference type="EMBL" id="PSR34773.1"/>
    </source>
</evidence>
<proteinExistence type="predicted"/>
<feature type="non-terminal residue" evidence="1">
    <location>
        <position position="84"/>
    </location>
</feature>
<accession>A0A2T2XJU9</accession>
<dbReference type="EMBL" id="PXYW01000006">
    <property type="protein sequence ID" value="PSR34773.1"/>
    <property type="molecule type" value="Genomic_DNA"/>
</dbReference>
<dbReference type="Proteomes" id="UP000242972">
    <property type="component" value="Unassembled WGS sequence"/>
</dbReference>
<protein>
    <submittedName>
        <fullName evidence="1">Uncharacterized protein</fullName>
    </submittedName>
</protein>
<gene>
    <name evidence="1" type="ORF">C7B46_03415</name>
</gene>
<evidence type="ECO:0000313" key="2">
    <source>
        <dbReference type="Proteomes" id="UP000242972"/>
    </source>
</evidence>
<dbReference type="AlphaFoldDB" id="A0A2T2XJU9"/>
<sequence>MGGAKQKTRNRLRLSQKRLAGEAGLEPAHAGSKVPQSGSFYVIKRLLICGKMALLYDSPNYPVMNGYDSSWCFWMFLRPVCGPF</sequence>
<comment type="caution">
    <text evidence="1">The sequence shown here is derived from an EMBL/GenBank/DDBJ whole genome shotgun (WGS) entry which is preliminary data.</text>
</comment>
<reference evidence="1 2" key="1">
    <citation type="journal article" date="2014" name="BMC Genomics">
        <title>Comparison of environmental and isolate Sulfobacillus genomes reveals diverse carbon, sulfur, nitrogen, and hydrogen metabolisms.</title>
        <authorList>
            <person name="Justice N.B."/>
            <person name="Norman A."/>
            <person name="Brown C.T."/>
            <person name="Singh A."/>
            <person name="Thomas B.C."/>
            <person name="Banfield J.F."/>
        </authorList>
    </citation>
    <scope>NUCLEOTIDE SEQUENCE [LARGE SCALE GENOMIC DNA]</scope>
    <source>
        <strain evidence="1">AMDSBA4</strain>
    </source>
</reference>
<organism evidence="1 2">
    <name type="scientific">Sulfobacillus benefaciens</name>
    <dbReference type="NCBI Taxonomy" id="453960"/>
    <lineage>
        <taxon>Bacteria</taxon>
        <taxon>Bacillati</taxon>
        <taxon>Bacillota</taxon>
        <taxon>Clostridia</taxon>
        <taxon>Eubacteriales</taxon>
        <taxon>Clostridiales Family XVII. Incertae Sedis</taxon>
        <taxon>Sulfobacillus</taxon>
    </lineage>
</organism>
<name>A0A2T2XJU9_9FIRM</name>